<dbReference type="InterPro" id="IPR026721">
    <property type="entry name" value="TMEM18"/>
</dbReference>
<keyword evidence="8" id="KW-0238">DNA-binding</keyword>
<keyword evidence="6 12" id="KW-1133">Transmembrane helix</keyword>
<name>A0A3B0J5S6_DROGU</name>
<accession>A0A3B0J5S6</accession>
<keyword evidence="9 12" id="KW-0472">Membrane</keyword>
<evidence type="ECO:0000256" key="2">
    <source>
        <dbReference type="ARBA" id="ARBA00004127"/>
    </source>
</evidence>
<evidence type="ECO:0000313" key="14">
    <source>
        <dbReference type="Proteomes" id="UP000268350"/>
    </source>
</evidence>
<feature type="transmembrane region" description="Helical" evidence="12">
    <location>
        <begin position="51"/>
        <end position="70"/>
    </location>
</feature>
<keyword evidence="14" id="KW-1185">Reference proteome</keyword>
<proteinExistence type="inferred from homology"/>
<comment type="subcellular location">
    <subcellularLocation>
        <location evidence="2">Endomembrane system</location>
        <topology evidence="2">Multi-pass membrane protein</topology>
    </subcellularLocation>
    <subcellularLocation>
        <location evidence="1">Nucleus membrane</location>
    </subcellularLocation>
</comment>
<keyword evidence="5 12" id="KW-0812">Transmembrane</keyword>
<keyword evidence="7" id="KW-0175">Coiled coil</keyword>
<feature type="region of interest" description="Disordered" evidence="11">
    <location>
        <begin position="133"/>
        <end position="156"/>
    </location>
</feature>
<evidence type="ECO:0000256" key="7">
    <source>
        <dbReference type="ARBA" id="ARBA00023054"/>
    </source>
</evidence>
<evidence type="ECO:0000256" key="11">
    <source>
        <dbReference type="SAM" id="MobiDB-lite"/>
    </source>
</evidence>
<keyword evidence="10" id="KW-0539">Nucleus</keyword>
<dbReference type="STRING" id="7266.A0A3B0J5S6"/>
<organism evidence="13 14">
    <name type="scientific">Drosophila guanche</name>
    <name type="common">Fruit fly</name>
    <dbReference type="NCBI Taxonomy" id="7266"/>
    <lineage>
        <taxon>Eukaryota</taxon>
        <taxon>Metazoa</taxon>
        <taxon>Ecdysozoa</taxon>
        <taxon>Arthropoda</taxon>
        <taxon>Hexapoda</taxon>
        <taxon>Insecta</taxon>
        <taxon>Pterygota</taxon>
        <taxon>Neoptera</taxon>
        <taxon>Endopterygota</taxon>
        <taxon>Diptera</taxon>
        <taxon>Brachycera</taxon>
        <taxon>Muscomorpha</taxon>
        <taxon>Ephydroidea</taxon>
        <taxon>Drosophilidae</taxon>
        <taxon>Drosophila</taxon>
        <taxon>Sophophora</taxon>
    </lineage>
</organism>
<evidence type="ECO:0000256" key="4">
    <source>
        <dbReference type="ARBA" id="ARBA00014253"/>
    </source>
</evidence>
<feature type="transmembrane region" description="Helical" evidence="12">
    <location>
        <begin position="90"/>
        <end position="114"/>
    </location>
</feature>
<evidence type="ECO:0000256" key="6">
    <source>
        <dbReference type="ARBA" id="ARBA00022989"/>
    </source>
</evidence>
<comment type="similarity">
    <text evidence="3">Belongs to the TMEM18 family.</text>
</comment>
<protein>
    <recommendedName>
        <fullName evidence="4">Transmembrane protein 18</fullName>
    </recommendedName>
</protein>
<evidence type="ECO:0000313" key="13">
    <source>
        <dbReference type="EMBL" id="SPP75183.1"/>
    </source>
</evidence>
<dbReference type="OrthoDB" id="411535at2759"/>
<dbReference type="PANTHER" id="PTHR22593:SF2">
    <property type="entry name" value="TRANSMEMBRANE PROTEIN 18"/>
    <property type="match status" value="1"/>
</dbReference>
<feature type="transmembrane region" description="Helical" evidence="12">
    <location>
        <begin position="27"/>
        <end position="44"/>
    </location>
</feature>
<evidence type="ECO:0000256" key="10">
    <source>
        <dbReference type="ARBA" id="ARBA00023242"/>
    </source>
</evidence>
<evidence type="ECO:0000256" key="3">
    <source>
        <dbReference type="ARBA" id="ARBA00009971"/>
    </source>
</evidence>
<dbReference type="EMBL" id="OUUW01000001">
    <property type="protein sequence ID" value="SPP75183.1"/>
    <property type="molecule type" value="Genomic_DNA"/>
</dbReference>
<evidence type="ECO:0000256" key="9">
    <source>
        <dbReference type="ARBA" id="ARBA00023136"/>
    </source>
</evidence>
<evidence type="ECO:0000256" key="5">
    <source>
        <dbReference type="ARBA" id="ARBA00022692"/>
    </source>
</evidence>
<reference evidence="14" key="1">
    <citation type="submission" date="2018-01" db="EMBL/GenBank/DDBJ databases">
        <authorList>
            <person name="Alioto T."/>
            <person name="Alioto T."/>
        </authorList>
    </citation>
    <scope>NUCLEOTIDE SEQUENCE [LARGE SCALE GENOMIC DNA]</scope>
</reference>
<evidence type="ECO:0000256" key="1">
    <source>
        <dbReference type="ARBA" id="ARBA00004126"/>
    </source>
</evidence>
<evidence type="ECO:0000256" key="8">
    <source>
        <dbReference type="ARBA" id="ARBA00023125"/>
    </source>
</evidence>
<dbReference type="PANTHER" id="PTHR22593">
    <property type="entry name" value="TRANSMEMBRANE PROTEIN 18"/>
    <property type="match status" value="1"/>
</dbReference>
<evidence type="ECO:0000256" key="12">
    <source>
        <dbReference type="SAM" id="Phobius"/>
    </source>
</evidence>
<dbReference type="AlphaFoldDB" id="A0A3B0J5S6"/>
<dbReference type="Proteomes" id="UP000268350">
    <property type="component" value="Unassembled WGS sequence"/>
</dbReference>
<dbReference type="GO" id="GO:0003677">
    <property type="term" value="F:DNA binding"/>
    <property type="evidence" value="ECO:0007669"/>
    <property type="project" value="UniProtKB-KW"/>
</dbReference>
<dbReference type="Pfam" id="PF14770">
    <property type="entry name" value="TMEM18"/>
    <property type="match status" value="1"/>
</dbReference>
<dbReference type="OMA" id="TFSKQQY"/>
<gene>
    <name evidence="13" type="ORF">DGUA_6G002942</name>
</gene>
<dbReference type="GO" id="GO:0031965">
    <property type="term" value="C:nuclear membrane"/>
    <property type="evidence" value="ECO:0007669"/>
    <property type="project" value="UniProtKB-SubCell"/>
</dbReference>
<sequence length="156" mass="18000">MHPGQIEVSEITGYWEFLLSIDWKDPWLIGLILLHLLTTTTALLSRNHSNMQVVLFLVLLSAVYFSESINEYAAHNWSSFSRQQYFDSNGLFISTVFSIPILLNCMLLIGTWLYNSTQLMIVLKTAQIRERVRQQRRNPTDVEPVDTGVNPRLKAE</sequence>